<dbReference type="InterPro" id="IPR051167">
    <property type="entry name" value="Prolyl_oligopep/macrocyclase"/>
</dbReference>
<dbReference type="RefSeq" id="WP_131865837.1">
    <property type="nucleotide sequence ID" value="NZ_SMCR01000006.1"/>
</dbReference>
<evidence type="ECO:0000256" key="1">
    <source>
        <dbReference type="ARBA" id="ARBA00022670"/>
    </source>
</evidence>
<dbReference type="PANTHER" id="PTHR42881:SF13">
    <property type="entry name" value="PROLYL ENDOPEPTIDASE"/>
    <property type="match status" value="1"/>
</dbReference>
<name>A0A4V2W4C7_9GAMM</name>
<dbReference type="SUPFAM" id="SSF50993">
    <property type="entry name" value="Peptidase/esterase 'gauge' domain"/>
    <property type="match status" value="1"/>
</dbReference>
<feature type="region of interest" description="Disordered" evidence="4">
    <location>
        <begin position="1"/>
        <end position="20"/>
    </location>
</feature>
<evidence type="ECO:0000313" key="8">
    <source>
        <dbReference type="Proteomes" id="UP000295719"/>
    </source>
</evidence>
<dbReference type="GO" id="GO:0004252">
    <property type="term" value="F:serine-type endopeptidase activity"/>
    <property type="evidence" value="ECO:0007669"/>
    <property type="project" value="InterPro"/>
</dbReference>
<dbReference type="Pfam" id="PF00326">
    <property type="entry name" value="Peptidase_S9"/>
    <property type="match status" value="1"/>
</dbReference>
<dbReference type="Pfam" id="PF02897">
    <property type="entry name" value="Peptidase_S9_N"/>
    <property type="match status" value="1"/>
</dbReference>
<dbReference type="Gene3D" id="2.130.10.120">
    <property type="entry name" value="Prolyl oligopeptidase, N-terminal domain"/>
    <property type="match status" value="1"/>
</dbReference>
<dbReference type="GO" id="GO:0005829">
    <property type="term" value="C:cytosol"/>
    <property type="evidence" value="ECO:0007669"/>
    <property type="project" value="TreeGrafter"/>
</dbReference>
<evidence type="ECO:0000259" key="5">
    <source>
        <dbReference type="Pfam" id="PF00326"/>
    </source>
</evidence>
<dbReference type="OrthoDB" id="9801421at2"/>
<keyword evidence="3" id="KW-0720">Serine protease</keyword>
<evidence type="ECO:0000256" key="3">
    <source>
        <dbReference type="ARBA" id="ARBA00022825"/>
    </source>
</evidence>
<sequence length="703" mass="79231">MSSLPERPDQQSNNNPNLADDDDFIWLEELKSPTVLDWLQQQNLRTTRALAESPRFQQLESQILTLLNQDTQIPWVTQYGDYYYNFWQDSSHPRGLWRRTTLAEYRQSQPAWETVIDIDALGKTEGTDWVFQGAQPLTPAYRRCLVKLSPDGGDAVTVREFDLVGKTFISDGFSLPVAKSIVSWIDQDTLFVATDFGTGSLTQSGYPRMAKRWRRGTALGNAEMVYQGAPGDMSVFAYHNPTPGFERDFIQRTVDFFHRESFYLTPDNRQIRIDIPADADAGCHRQWLLIHLRSEWRLGDQAYSSGTLLAADFDAYLAGSREVTALFVPDARTALSTYTTTRSHVILNIMSDVTNRLEIVTPQADNRWQRRLLCPPGALSSSYAAGINFHSDDFMLTQTGFLQPNSLYLGKLGPQDDHPGPQTLELLKQAPDDFDCSRYQVRQHFATSDDGTRVPYFEISAKDLRLDGNNPTLLYGYGGFEISLLPFYLGSNGLSWLERGGVYVVANIRGGGEYGPAWHQAALKQHRSRAYEDFAAVARALSARQVTSAARLGIRGGSNGGLLVGNMLTHYPELFGAVVCEVPLLDMRRYTRLSAGASWIAEYGDPDQPEQWDFIRTFSPYHNLKAQTPYPPVLFYTATSDDRVNPAHARKMMARMRQLGYQQAWFYENTEGGHSAAADKQQTAFHAALVSEFLWHHLTAASR</sequence>
<reference evidence="7 8" key="1">
    <citation type="submission" date="2019-03" db="EMBL/GenBank/DDBJ databases">
        <title>Genomic Encyclopedia of Type Strains, Phase IV (KMG-IV): sequencing the most valuable type-strain genomes for metagenomic binning, comparative biology and taxonomic classification.</title>
        <authorList>
            <person name="Goeker M."/>
        </authorList>
    </citation>
    <scope>NUCLEOTIDE SEQUENCE [LARGE SCALE GENOMIC DNA]</scope>
    <source>
        <strain evidence="7 8">DSM 19580</strain>
    </source>
</reference>
<dbReference type="SUPFAM" id="SSF53474">
    <property type="entry name" value="alpha/beta-Hydrolases"/>
    <property type="match status" value="1"/>
</dbReference>
<keyword evidence="8" id="KW-1185">Reference proteome</keyword>
<evidence type="ECO:0000259" key="6">
    <source>
        <dbReference type="Pfam" id="PF02897"/>
    </source>
</evidence>
<evidence type="ECO:0000313" key="7">
    <source>
        <dbReference type="EMBL" id="TCV95149.1"/>
    </source>
</evidence>
<proteinExistence type="predicted"/>
<dbReference type="InterPro" id="IPR029058">
    <property type="entry name" value="AB_hydrolase_fold"/>
</dbReference>
<keyword evidence="2" id="KW-0378">Hydrolase</keyword>
<feature type="domain" description="Peptidase S9 prolyl oligopeptidase catalytic" evidence="5">
    <location>
        <begin position="494"/>
        <end position="698"/>
    </location>
</feature>
<keyword evidence="1" id="KW-0645">Protease</keyword>
<dbReference type="PANTHER" id="PTHR42881">
    <property type="entry name" value="PROLYL ENDOPEPTIDASE"/>
    <property type="match status" value="1"/>
</dbReference>
<dbReference type="InterPro" id="IPR001375">
    <property type="entry name" value="Peptidase_S9_cat"/>
</dbReference>
<feature type="domain" description="Peptidase S9A N-terminal" evidence="6">
    <location>
        <begin position="10"/>
        <end position="408"/>
    </location>
</feature>
<protein>
    <submittedName>
        <fullName evidence="7">Prolyl oligopeptidase</fullName>
    </submittedName>
</protein>
<dbReference type="GO" id="GO:0070012">
    <property type="term" value="F:oligopeptidase activity"/>
    <property type="evidence" value="ECO:0007669"/>
    <property type="project" value="TreeGrafter"/>
</dbReference>
<gene>
    <name evidence="7" type="ORF">EDC52_10680</name>
</gene>
<evidence type="ECO:0000256" key="2">
    <source>
        <dbReference type="ARBA" id="ARBA00022801"/>
    </source>
</evidence>
<dbReference type="InterPro" id="IPR023302">
    <property type="entry name" value="Pept_S9A_N"/>
</dbReference>
<dbReference type="PRINTS" id="PR00862">
    <property type="entry name" value="PROLIGOPTASE"/>
</dbReference>
<evidence type="ECO:0000256" key="4">
    <source>
        <dbReference type="SAM" id="MobiDB-lite"/>
    </source>
</evidence>
<dbReference type="Gene3D" id="3.40.50.1820">
    <property type="entry name" value="alpha/beta hydrolase"/>
    <property type="match status" value="1"/>
</dbReference>
<comment type="caution">
    <text evidence="7">The sequence shown here is derived from an EMBL/GenBank/DDBJ whole genome shotgun (WGS) entry which is preliminary data.</text>
</comment>
<dbReference type="AlphaFoldDB" id="A0A4V2W4C7"/>
<dbReference type="InterPro" id="IPR002470">
    <property type="entry name" value="Peptidase_S9A"/>
</dbReference>
<dbReference type="GO" id="GO:0006508">
    <property type="term" value="P:proteolysis"/>
    <property type="evidence" value="ECO:0007669"/>
    <property type="project" value="UniProtKB-KW"/>
</dbReference>
<accession>A0A4V2W4C7</accession>
<dbReference type="Proteomes" id="UP000295719">
    <property type="component" value="Unassembled WGS sequence"/>
</dbReference>
<dbReference type="EMBL" id="SMCR01000006">
    <property type="protein sequence ID" value="TCV95149.1"/>
    <property type="molecule type" value="Genomic_DNA"/>
</dbReference>
<organism evidence="7 8">
    <name type="scientific">Biostraticola tofi</name>
    <dbReference type="NCBI Taxonomy" id="466109"/>
    <lineage>
        <taxon>Bacteria</taxon>
        <taxon>Pseudomonadati</taxon>
        <taxon>Pseudomonadota</taxon>
        <taxon>Gammaproteobacteria</taxon>
        <taxon>Enterobacterales</taxon>
        <taxon>Bruguierivoracaceae</taxon>
        <taxon>Biostraticola</taxon>
    </lineage>
</organism>